<evidence type="ECO:0000313" key="13">
    <source>
        <dbReference type="EMBL" id="MBD2608366.1"/>
    </source>
</evidence>
<dbReference type="InterPro" id="IPR011895">
    <property type="entry name" value="Pyrv_flavodox_OxRed"/>
</dbReference>
<dbReference type="PANTHER" id="PTHR32154">
    <property type="entry name" value="PYRUVATE-FLAVODOXIN OXIDOREDUCTASE-RELATED"/>
    <property type="match status" value="1"/>
</dbReference>
<dbReference type="CDD" id="cd07034">
    <property type="entry name" value="TPP_PYR_PFOR_IOR-alpha_like"/>
    <property type="match status" value="1"/>
</dbReference>
<dbReference type="InterPro" id="IPR050722">
    <property type="entry name" value="Pyruvate:ferred/Flavod_OxRd"/>
</dbReference>
<dbReference type="InterPro" id="IPR029061">
    <property type="entry name" value="THDP-binding"/>
</dbReference>
<dbReference type="Gene3D" id="3.30.70.20">
    <property type="match status" value="1"/>
</dbReference>
<dbReference type="Pfam" id="PF10371">
    <property type="entry name" value="EKR"/>
    <property type="match status" value="1"/>
</dbReference>
<reference evidence="13 14" key="1">
    <citation type="journal article" date="2020" name="ISME J.">
        <title>Comparative genomics reveals insights into cyanobacterial evolution and habitat adaptation.</title>
        <authorList>
            <person name="Chen M.Y."/>
            <person name="Teng W.K."/>
            <person name="Zhao L."/>
            <person name="Hu C.X."/>
            <person name="Zhou Y.K."/>
            <person name="Han B.P."/>
            <person name="Song L.R."/>
            <person name="Shu W.S."/>
        </authorList>
    </citation>
    <scope>NUCLEOTIDE SEQUENCE [LARGE SCALE GENOMIC DNA]</scope>
    <source>
        <strain evidence="13 14">FACHB-248</strain>
    </source>
</reference>
<protein>
    <recommendedName>
        <fullName evidence="11">Pyruvate-flavodoxin oxidoreductase</fullName>
        <ecNumber evidence="11">1.2.7.-</ecNumber>
    </recommendedName>
</protein>
<dbReference type="Pfam" id="PF13484">
    <property type="entry name" value="Fer4_16"/>
    <property type="match status" value="1"/>
</dbReference>
<dbReference type="PANTHER" id="PTHR32154:SF0">
    <property type="entry name" value="PYRUVATE-FLAVODOXIN OXIDOREDUCTASE-RELATED"/>
    <property type="match status" value="1"/>
</dbReference>
<dbReference type="SUPFAM" id="SSF52922">
    <property type="entry name" value="TK C-terminal domain-like"/>
    <property type="match status" value="1"/>
</dbReference>
<dbReference type="Pfam" id="PF01855">
    <property type="entry name" value="POR_N"/>
    <property type="match status" value="1"/>
</dbReference>
<dbReference type="Gene3D" id="3.40.50.920">
    <property type="match status" value="1"/>
</dbReference>
<gene>
    <name evidence="13" type="primary">nifJ</name>
    <name evidence="13" type="ORF">H6G81_28570</name>
</gene>
<proteinExistence type="inferred from homology"/>
<dbReference type="RefSeq" id="WP_029633601.1">
    <property type="nucleotide sequence ID" value="NZ_JACJTA010000091.1"/>
</dbReference>
<dbReference type="Pfam" id="PF17147">
    <property type="entry name" value="PFOR_II"/>
    <property type="match status" value="1"/>
</dbReference>
<keyword evidence="14" id="KW-1185">Reference proteome</keyword>
<dbReference type="Gene3D" id="4.10.780.10">
    <property type="entry name" value="Pyruvate-flavodoxin oxidoreductase, EKR domain"/>
    <property type="match status" value="1"/>
</dbReference>
<dbReference type="CDD" id="cd03377">
    <property type="entry name" value="TPP_PFOR_PNO"/>
    <property type="match status" value="1"/>
</dbReference>
<dbReference type="PROSITE" id="PS00198">
    <property type="entry name" value="4FE4S_FER_1"/>
    <property type="match status" value="2"/>
</dbReference>
<dbReference type="InterPro" id="IPR019456">
    <property type="entry name" value="Pyrv-flavodox_OxRtase_EKR"/>
</dbReference>
<dbReference type="PIRSF" id="PIRSF000159">
    <property type="entry name" value="NifJ"/>
    <property type="match status" value="1"/>
</dbReference>
<dbReference type="PROSITE" id="PS51379">
    <property type="entry name" value="4FE4S_FER_2"/>
    <property type="match status" value="2"/>
</dbReference>
<keyword evidence="7" id="KW-0408">Iron</keyword>
<comment type="function">
    <text evidence="11">Oxidoreductase required for the transfer of electrons from pyruvate to flavodoxin.</text>
</comment>
<dbReference type="Pfam" id="PF02775">
    <property type="entry name" value="TPP_enzyme_C"/>
    <property type="match status" value="1"/>
</dbReference>
<evidence type="ECO:0000256" key="2">
    <source>
        <dbReference type="ARBA" id="ARBA00022448"/>
    </source>
</evidence>
<dbReference type="SUPFAM" id="SSF54862">
    <property type="entry name" value="4Fe-4S ferredoxins"/>
    <property type="match status" value="1"/>
</dbReference>
<dbReference type="InterPro" id="IPR002880">
    <property type="entry name" value="Pyrv_Fd/Flavodoxin_OxRdtase_N"/>
</dbReference>
<dbReference type="EMBL" id="JACJTA010000091">
    <property type="protein sequence ID" value="MBD2608366.1"/>
    <property type="molecule type" value="Genomic_DNA"/>
</dbReference>
<dbReference type="SMART" id="SM00890">
    <property type="entry name" value="EKR"/>
    <property type="match status" value="1"/>
</dbReference>
<evidence type="ECO:0000256" key="4">
    <source>
        <dbReference type="ARBA" id="ARBA00022723"/>
    </source>
</evidence>
<evidence type="ECO:0000259" key="12">
    <source>
        <dbReference type="PROSITE" id="PS51379"/>
    </source>
</evidence>
<evidence type="ECO:0000256" key="8">
    <source>
        <dbReference type="ARBA" id="ARBA00023014"/>
    </source>
</evidence>
<evidence type="ECO:0000313" key="14">
    <source>
        <dbReference type="Proteomes" id="UP000660380"/>
    </source>
</evidence>
<evidence type="ECO:0000256" key="7">
    <source>
        <dbReference type="ARBA" id="ARBA00023004"/>
    </source>
</evidence>
<dbReference type="InterPro" id="IPR033412">
    <property type="entry name" value="PFOR_II"/>
</dbReference>
<evidence type="ECO:0000256" key="1">
    <source>
        <dbReference type="ARBA" id="ARBA00009032"/>
    </source>
</evidence>
<keyword evidence="13" id="KW-0670">Pyruvate</keyword>
<dbReference type="InterPro" id="IPR017900">
    <property type="entry name" value="4Fe4S_Fe_S_CS"/>
</dbReference>
<evidence type="ECO:0000256" key="6">
    <source>
        <dbReference type="ARBA" id="ARBA00023002"/>
    </source>
</evidence>
<dbReference type="Proteomes" id="UP000660380">
    <property type="component" value="Unassembled WGS sequence"/>
</dbReference>
<keyword evidence="3" id="KW-0004">4Fe-4S</keyword>
<sequence length="1220" mass="135520">MKKNFATIDGNEAVARVAYRLNEVIAIYPITPSSAMGEWADAWSSESRRNLWGTVPSVIQMQSEGGAAAAVHGALQTGSLTTTFTASQGLLLMIPNLYKIAGELTSAVIHVAARSLATHALSIFGDQSDVMAARATGFAMLCSASVQESQDFALIAHAATLEARVPFMHFFDGFRTSHEVQKVELLEEEDLRSLINDDLIFAHRDRSLTPDRPVLRGTAQNPDVYFQSREAANLYYNACPDIVQRIMDKLGDRTGRHYQIFEYHGAVDAERVIILMGSGCETVHETVDYLNNRGEKVGVLKVRLYRPFDATRFVSALPKSVKAIAVLDRTKEPGSAGEPLYLDVVTAIYEEWQPVETFHRNVSTPMPKIIGGRYGLSSKEFTPAMVKGVFDNLAQPQPKNHFTIGINDDVSHTSLNFDANFSTEPDSVVRAMFYGLGSDGTVGANKNSIKIIGEQTDNNAQGYFVYDSKKSGSMTVSHLRFGQQLIRSTYLIDKANFIGCHHWEFLERVDVLKTAAFGATLLLNSPYDADIVWEHLPEKVQQQIIAKQLKLYVINATEVARNSGMGGRINTIMQVCFFALAGVLPQEEAIIKIKQAIEKTYGKKGAEVVQKNLQAVDQTLENLHKVDVNRDAKFRVSTNTDAINRVSTIPEFVRDVLGKIMAWEGDDLPVSALPIDGTFPTGTAKWEKRNIATEIPVWDADVCVQCGKCIMVCPHGVIRGKVYEPGELAKAPATFKSTEAKDKDFANQQFTIQVAPEDCTGCAICVEICPAKNKLEPTRKAINMETQLPIREQERENWNFFLSLPNPDRRELKLNQIRQQQLQEPLFEFSGACAGCGETPYLKLLTQLFGDRSVIANATGCSSIYGGNLPTTPWTTNAEGRGPAWSNSLFEDNAEFGLGFRLSLDKQAEFAAELLQQLRGEIGDNLVESILKQKQKSEADIWEQREQVALLKQRLDEIQDSEILNADERRWTQMEETSIRVNPRSSAVNNLKSLADYLVRKSVWIVGGDGWAYDIDFGGLDHVLATGRNVNILVMDTEVYSNTGGQSSKATPRGAIAKYAASGKPAPKKDLGLIAMTYGNVYVASVALGARDEHTLKAFLEAEAYEGPSLIIAYSHCIAHGINMTTAMNHQKALVESGRWLLYRYNPELQQAGKNPLQLDMRQPKQPVEQSMYQENRFKMLTKSKPEIAKRLLEEAQAEVDARWKMYEYLAARNVGENKE</sequence>
<dbReference type="InterPro" id="IPR017896">
    <property type="entry name" value="4Fe4S_Fe-S-bd"/>
</dbReference>
<dbReference type="EC" id="1.2.7.-" evidence="11"/>
<evidence type="ECO:0000256" key="5">
    <source>
        <dbReference type="ARBA" id="ARBA00022982"/>
    </source>
</evidence>
<keyword evidence="4" id="KW-0479">Metal-binding</keyword>
<organism evidence="13 14">
    <name type="scientific">Scytonema hofmannii FACHB-248</name>
    <dbReference type="NCBI Taxonomy" id="1842502"/>
    <lineage>
        <taxon>Bacteria</taxon>
        <taxon>Bacillati</taxon>
        <taxon>Cyanobacteriota</taxon>
        <taxon>Cyanophyceae</taxon>
        <taxon>Nostocales</taxon>
        <taxon>Scytonemataceae</taxon>
        <taxon>Scytonema</taxon>
    </lineage>
</organism>
<name>A0ABR8GXU1_9CYAN</name>
<dbReference type="InterPro" id="IPR009014">
    <property type="entry name" value="Transketo_C/PFOR_II"/>
</dbReference>
<keyword evidence="8" id="KW-0411">Iron-sulfur</keyword>
<dbReference type="InterPro" id="IPR011766">
    <property type="entry name" value="TPP_enzyme_TPP-bd"/>
</dbReference>
<dbReference type="InterPro" id="IPR002869">
    <property type="entry name" value="Pyrv_flavodox_OxRed_cen"/>
</dbReference>
<keyword evidence="9" id="KW-0535">Nitrogen fixation</keyword>
<dbReference type="SUPFAM" id="SSF53323">
    <property type="entry name" value="Pyruvate-ferredoxin oxidoreductase, PFOR, domain III"/>
    <property type="match status" value="1"/>
</dbReference>
<dbReference type="Gene3D" id="3.40.920.10">
    <property type="entry name" value="Pyruvate-ferredoxin oxidoreductase, PFOR, domain III"/>
    <property type="match status" value="1"/>
</dbReference>
<feature type="domain" description="4Fe-4S ferredoxin-type" evidence="12">
    <location>
        <begin position="694"/>
        <end position="723"/>
    </location>
</feature>
<keyword evidence="2 11" id="KW-0813">Transport</keyword>
<dbReference type="InterPro" id="IPR019752">
    <property type="entry name" value="Pyrv/ketoisovalerate_OxRed_cat"/>
</dbReference>
<evidence type="ECO:0000256" key="9">
    <source>
        <dbReference type="ARBA" id="ARBA00023231"/>
    </source>
</evidence>
<comment type="catalytic activity">
    <reaction evidence="10 11">
        <text>oxidized [flavodoxin] + pyruvate + CoA + 2 H(+) = reduced [flavodoxin] + acetyl-CoA + CO2</text>
        <dbReference type="Rhea" id="RHEA:44140"/>
        <dbReference type="Rhea" id="RHEA-COMP:10622"/>
        <dbReference type="Rhea" id="RHEA-COMP:10623"/>
        <dbReference type="ChEBI" id="CHEBI:15361"/>
        <dbReference type="ChEBI" id="CHEBI:15378"/>
        <dbReference type="ChEBI" id="CHEBI:16526"/>
        <dbReference type="ChEBI" id="CHEBI:57287"/>
        <dbReference type="ChEBI" id="CHEBI:57288"/>
        <dbReference type="ChEBI" id="CHEBI:57618"/>
        <dbReference type="ChEBI" id="CHEBI:58210"/>
    </reaction>
</comment>
<comment type="similarity">
    <text evidence="1 11">Belongs to the pyruvate:ferredoxin/flavodoxin oxidoreductase family.</text>
</comment>
<comment type="caution">
    <text evidence="13">The sequence shown here is derived from an EMBL/GenBank/DDBJ whole genome shotgun (WGS) entry which is preliminary data.</text>
</comment>
<dbReference type="NCBIfam" id="TIGR02176">
    <property type="entry name" value="pyruv_ox_red"/>
    <property type="match status" value="1"/>
</dbReference>
<keyword evidence="5 11" id="KW-0249">Electron transport</keyword>
<evidence type="ECO:0000256" key="11">
    <source>
        <dbReference type="PIRNR" id="PIRNR000159"/>
    </source>
</evidence>
<dbReference type="InterPro" id="IPR037112">
    <property type="entry name" value="Pyrv-flavodox_OxR_EKR_sf"/>
</dbReference>
<accession>A0ABR8GXU1</accession>
<feature type="domain" description="4Fe-4S ferredoxin-type" evidence="12">
    <location>
        <begin position="750"/>
        <end position="780"/>
    </location>
</feature>
<evidence type="ECO:0000256" key="10">
    <source>
        <dbReference type="ARBA" id="ARBA00048963"/>
    </source>
</evidence>
<keyword evidence="6 11" id="KW-0560">Oxidoreductase</keyword>
<evidence type="ECO:0000256" key="3">
    <source>
        <dbReference type="ARBA" id="ARBA00022485"/>
    </source>
</evidence>
<dbReference type="Gene3D" id="3.40.50.970">
    <property type="match status" value="2"/>
</dbReference>
<dbReference type="SUPFAM" id="SSF52518">
    <property type="entry name" value="Thiamin diphosphate-binding fold (THDP-binding)"/>
    <property type="match status" value="2"/>
</dbReference>
<dbReference type="Pfam" id="PF01558">
    <property type="entry name" value="POR"/>
    <property type="match status" value="1"/>
</dbReference>